<keyword evidence="2" id="KW-1185">Reference proteome</keyword>
<evidence type="ECO:0000313" key="2">
    <source>
        <dbReference type="Proteomes" id="UP000006578"/>
    </source>
</evidence>
<proteinExistence type="predicted"/>
<accession>Q1GQP1</accession>
<dbReference type="Gene3D" id="1.20.58.320">
    <property type="entry name" value="TPR-like"/>
    <property type="match status" value="1"/>
</dbReference>
<name>Q1GQP1_SPHAL</name>
<sequence>MMEKQFLAATDIPPPPADWAQRLLAFWFDRHTMDDWYGGGPDFDAEVRDLAEHWHQALRSQPADAFLTDPDTALAAAILFDQVPRNIYRGHADAFATDSLARAIARGIVTRGWHQNWPDERRKFACLPFQHSEDIDDQRESLRLFAAFDDPMFRDYAQKHFDIVDRFGRFPHRNEALGRATRPEEEAAIEEGRNW</sequence>
<dbReference type="InterPro" id="IPR010323">
    <property type="entry name" value="DUF924"/>
</dbReference>
<organism evidence="1 2">
    <name type="scientific">Sphingopyxis alaskensis (strain DSM 13593 / LMG 18877 / RB2256)</name>
    <name type="common">Sphingomonas alaskensis</name>
    <dbReference type="NCBI Taxonomy" id="317655"/>
    <lineage>
        <taxon>Bacteria</taxon>
        <taxon>Pseudomonadati</taxon>
        <taxon>Pseudomonadota</taxon>
        <taxon>Alphaproteobacteria</taxon>
        <taxon>Sphingomonadales</taxon>
        <taxon>Sphingomonadaceae</taxon>
        <taxon>Sphingopyxis</taxon>
    </lineage>
</organism>
<dbReference type="Gene3D" id="1.25.40.10">
    <property type="entry name" value="Tetratricopeptide repeat domain"/>
    <property type="match status" value="1"/>
</dbReference>
<gene>
    <name evidence="1" type="ordered locus">Sala_2322</name>
</gene>
<dbReference type="SUPFAM" id="SSF48452">
    <property type="entry name" value="TPR-like"/>
    <property type="match status" value="1"/>
</dbReference>
<evidence type="ECO:0008006" key="3">
    <source>
        <dbReference type="Google" id="ProtNLM"/>
    </source>
</evidence>
<reference evidence="1 2" key="1">
    <citation type="journal article" date="2009" name="Proc. Natl. Acad. Sci. U.S.A.">
        <title>The genomic basis of trophic strategy in marine bacteria.</title>
        <authorList>
            <person name="Lauro F.M."/>
            <person name="McDougald D."/>
            <person name="Thomas T."/>
            <person name="Williams T.J."/>
            <person name="Egan S."/>
            <person name="Rice S."/>
            <person name="DeMaere M.Z."/>
            <person name="Ting L."/>
            <person name="Ertan H."/>
            <person name="Johnson J."/>
            <person name="Ferriera S."/>
            <person name="Lapidus A."/>
            <person name="Anderson I."/>
            <person name="Kyrpides N."/>
            <person name="Munk A.C."/>
            <person name="Detter C."/>
            <person name="Han C.S."/>
            <person name="Brown M.V."/>
            <person name="Robb F.T."/>
            <person name="Kjelleberg S."/>
            <person name="Cavicchioli R."/>
        </authorList>
    </citation>
    <scope>NUCLEOTIDE SEQUENCE [LARGE SCALE GENOMIC DNA]</scope>
    <source>
        <strain evidence="2">DSM 13593 / LMG 18877 / RB2256</strain>
    </source>
</reference>
<dbReference type="InterPro" id="IPR011990">
    <property type="entry name" value="TPR-like_helical_dom_sf"/>
</dbReference>
<dbReference type="EMBL" id="CP000356">
    <property type="protein sequence ID" value="ABF54031.1"/>
    <property type="molecule type" value="Genomic_DNA"/>
</dbReference>
<dbReference type="KEGG" id="sal:Sala_2322"/>
<dbReference type="eggNOG" id="COG3803">
    <property type="taxonomic scope" value="Bacteria"/>
</dbReference>
<dbReference type="Proteomes" id="UP000006578">
    <property type="component" value="Chromosome"/>
</dbReference>
<dbReference type="STRING" id="317655.Sala_2322"/>
<dbReference type="HOGENOM" id="CLU_065010_2_0_5"/>
<dbReference type="Pfam" id="PF06041">
    <property type="entry name" value="DUF924"/>
    <property type="match status" value="1"/>
</dbReference>
<protein>
    <recommendedName>
        <fullName evidence="3">DUF924 domain-containing protein</fullName>
    </recommendedName>
</protein>
<dbReference type="AlphaFoldDB" id="Q1GQP1"/>
<evidence type="ECO:0000313" key="1">
    <source>
        <dbReference type="EMBL" id="ABF54031.1"/>
    </source>
</evidence>